<comment type="catalytic activity">
    <reaction evidence="12">
        <text>2 [molybdopterin-synthase sulfur-carrier protein]-C-terminal-Gly-aminoethanethioate + cyclic pyranopterin phosphate + H2O = molybdopterin + 2 [molybdopterin-synthase sulfur-carrier protein]-C-terminal Gly-Gly + 2 H(+)</text>
        <dbReference type="Rhea" id="RHEA:26333"/>
        <dbReference type="Rhea" id="RHEA-COMP:12202"/>
        <dbReference type="Rhea" id="RHEA-COMP:19907"/>
        <dbReference type="ChEBI" id="CHEBI:15377"/>
        <dbReference type="ChEBI" id="CHEBI:15378"/>
        <dbReference type="ChEBI" id="CHEBI:58698"/>
        <dbReference type="ChEBI" id="CHEBI:59648"/>
        <dbReference type="ChEBI" id="CHEBI:90778"/>
        <dbReference type="ChEBI" id="CHEBI:232372"/>
        <dbReference type="EC" id="2.8.1.12"/>
    </reaction>
</comment>
<gene>
    <name evidence="13" type="ORF">EAH76_07315</name>
</gene>
<evidence type="ECO:0000256" key="3">
    <source>
        <dbReference type="ARBA" id="ARBA00011950"/>
    </source>
</evidence>
<accession>A0A502FYP3</accession>
<evidence type="ECO:0000256" key="2">
    <source>
        <dbReference type="ARBA" id="ARBA00005426"/>
    </source>
</evidence>
<dbReference type="GO" id="GO:0006777">
    <property type="term" value="P:Mo-molybdopterin cofactor biosynthetic process"/>
    <property type="evidence" value="ECO:0007669"/>
    <property type="project" value="UniProtKB-KW"/>
</dbReference>
<dbReference type="EC" id="2.8.1.12" evidence="3"/>
<proteinExistence type="inferred from homology"/>
<dbReference type="OrthoDB" id="9803224at2"/>
<dbReference type="InterPro" id="IPR036563">
    <property type="entry name" value="MoaE_sf"/>
</dbReference>
<evidence type="ECO:0000256" key="12">
    <source>
        <dbReference type="ARBA" id="ARBA00049878"/>
    </source>
</evidence>
<dbReference type="Gene3D" id="3.90.1170.40">
    <property type="entry name" value="Molybdopterin biosynthesis MoaE subunit"/>
    <property type="match status" value="1"/>
</dbReference>
<comment type="similarity">
    <text evidence="2">Belongs to the MoaE family.</text>
</comment>
<evidence type="ECO:0000313" key="13">
    <source>
        <dbReference type="EMBL" id="TPG54460.1"/>
    </source>
</evidence>
<dbReference type="SUPFAM" id="SSF54690">
    <property type="entry name" value="Molybdopterin synthase subunit MoaE"/>
    <property type="match status" value="1"/>
</dbReference>
<evidence type="ECO:0000313" key="14">
    <source>
        <dbReference type="Proteomes" id="UP000319931"/>
    </source>
</evidence>
<comment type="pathway">
    <text evidence="1">Cofactor biosynthesis; molybdopterin biosynthesis.</text>
</comment>
<dbReference type="UniPathway" id="UPA00344"/>
<sequence length="153" mass="16365">MSILIGVQQADFSLSTELERLEALGGGAVASFTGIVRADASDTVALELETYPAMAEQALRAIAQTATERWPLLGVTMIHRYGRLPVGARIVLVATASRHRGAAMEACAFLIDWAKTAAPFWKKEWHGDGAAHWVEPRAADDAAAAAWRAPGPK</sequence>
<evidence type="ECO:0000256" key="9">
    <source>
        <dbReference type="ARBA" id="ARBA00030407"/>
    </source>
</evidence>
<comment type="function">
    <text evidence="6">Converts molybdopterin precursor Z into molybdopterin. This requires the incorporation of two sulfur atoms into precursor Z to generate a dithiolene group. The sulfur is provided by MoaD.</text>
</comment>
<evidence type="ECO:0000256" key="8">
    <source>
        <dbReference type="ARBA" id="ARBA00029745"/>
    </source>
</evidence>
<comment type="caution">
    <text evidence="13">The sequence shown here is derived from an EMBL/GenBank/DDBJ whole genome shotgun (WGS) entry which is preliminary data.</text>
</comment>
<keyword evidence="14" id="KW-1185">Reference proteome</keyword>
<dbReference type="PANTHER" id="PTHR23404">
    <property type="entry name" value="MOLYBDOPTERIN SYNTHASE RELATED"/>
    <property type="match status" value="1"/>
</dbReference>
<organism evidence="13 14">
    <name type="scientific">Sphingomonas glacialis</name>
    <dbReference type="NCBI Taxonomy" id="658225"/>
    <lineage>
        <taxon>Bacteria</taxon>
        <taxon>Pseudomonadati</taxon>
        <taxon>Pseudomonadota</taxon>
        <taxon>Alphaproteobacteria</taxon>
        <taxon>Sphingomonadales</taxon>
        <taxon>Sphingomonadaceae</taxon>
        <taxon>Sphingomonas</taxon>
    </lineage>
</organism>
<evidence type="ECO:0000256" key="7">
    <source>
        <dbReference type="ARBA" id="ARBA00026066"/>
    </source>
</evidence>
<dbReference type="CDD" id="cd00756">
    <property type="entry name" value="MoaE"/>
    <property type="match status" value="1"/>
</dbReference>
<evidence type="ECO:0000256" key="11">
    <source>
        <dbReference type="ARBA" id="ARBA00032474"/>
    </source>
</evidence>
<comment type="subunit">
    <text evidence="7">Heterotetramer of 2 MoaD subunits and 2 MoaE subunits. Also stable as homodimer. The enzyme changes between these two forms during catalysis.</text>
</comment>
<evidence type="ECO:0000256" key="5">
    <source>
        <dbReference type="ARBA" id="ARBA00023150"/>
    </source>
</evidence>
<reference evidence="13 14" key="1">
    <citation type="journal article" date="2019" name="Environ. Microbiol.">
        <title>Species interactions and distinct microbial communities in high Arctic permafrost affected cryosols are associated with the CH4 and CO2 gas fluxes.</title>
        <authorList>
            <person name="Altshuler I."/>
            <person name="Hamel J."/>
            <person name="Turney S."/>
            <person name="Magnuson E."/>
            <person name="Levesque R."/>
            <person name="Greer C."/>
            <person name="Whyte L.G."/>
        </authorList>
    </citation>
    <scope>NUCLEOTIDE SEQUENCE [LARGE SCALE GENOMIC DNA]</scope>
    <source>
        <strain evidence="13 14">E6.1</strain>
    </source>
</reference>
<keyword evidence="5" id="KW-0501">Molybdenum cofactor biosynthesis</keyword>
<name>A0A502FYP3_9SPHN</name>
<dbReference type="EMBL" id="RCZC01000002">
    <property type="protein sequence ID" value="TPG54460.1"/>
    <property type="molecule type" value="Genomic_DNA"/>
</dbReference>
<dbReference type="AlphaFoldDB" id="A0A502FYP3"/>
<evidence type="ECO:0000256" key="1">
    <source>
        <dbReference type="ARBA" id="ARBA00005046"/>
    </source>
</evidence>
<dbReference type="GO" id="GO:0030366">
    <property type="term" value="F:molybdopterin synthase activity"/>
    <property type="evidence" value="ECO:0007669"/>
    <property type="project" value="UniProtKB-EC"/>
</dbReference>
<evidence type="ECO:0000256" key="10">
    <source>
        <dbReference type="ARBA" id="ARBA00030781"/>
    </source>
</evidence>
<protein>
    <recommendedName>
        <fullName evidence="4">Molybdopterin synthase catalytic subunit</fullName>
        <ecNumber evidence="3">2.8.1.12</ecNumber>
    </recommendedName>
    <alternativeName>
        <fullName evidence="10">MPT synthase subunit 2</fullName>
    </alternativeName>
    <alternativeName>
        <fullName evidence="8">Molybdenum cofactor biosynthesis protein E</fullName>
    </alternativeName>
    <alternativeName>
        <fullName evidence="9">Molybdopterin-converting factor large subunit</fullName>
    </alternativeName>
    <alternativeName>
        <fullName evidence="11">Molybdopterin-converting factor subunit 2</fullName>
    </alternativeName>
</protein>
<dbReference type="Pfam" id="PF02391">
    <property type="entry name" value="MoaE"/>
    <property type="match status" value="1"/>
</dbReference>
<dbReference type="Proteomes" id="UP000319931">
    <property type="component" value="Unassembled WGS sequence"/>
</dbReference>
<evidence type="ECO:0000256" key="6">
    <source>
        <dbReference type="ARBA" id="ARBA00025448"/>
    </source>
</evidence>
<dbReference type="InterPro" id="IPR003448">
    <property type="entry name" value="Mopterin_biosynth_MoaE"/>
</dbReference>
<evidence type="ECO:0000256" key="4">
    <source>
        <dbReference type="ARBA" id="ARBA00013858"/>
    </source>
</evidence>
<dbReference type="RefSeq" id="WP_140849585.1">
    <property type="nucleotide sequence ID" value="NZ_RCZC01000002.1"/>
</dbReference>